<dbReference type="PROSITE" id="PS50011">
    <property type="entry name" value="PROTEIN_KINASE_DOM"/>
    <property type="match status" value="1"/>
</dbReference>
<dbReference type="SMART" id="SM00220">
    <property type="entry name" value="S_TKc"/>
    <property type="match status" value="1"/>
</dbReference>
<evidence type="ECO:0000256" key="5">
    <source>
        <dbReference type="ARBA" id="ARBA00022777"/>
    </source>
</evidence>
<dbReference type="InterPro" id="IPR011009">
    <property type="entry name" value="Kinase-like_dom_sf"/>
</dbReference>
<dbReference type="CDD" id="cd14014">
    <property type="entry name" value="STKc_PknB_like"/>
    <property type="match status" value="1"/>
</dbReference>
<keyword evidence="2" id="KW-0723">Serine/threonine-protein kinase</keyword>
<dbReference type="PANTHER" id="PTHR24363">
    <property type="entry name" value="SERINE/THREONINE PROTEIN KINASE"/>
    <property type="match status" value="1"/>
</dbReference>
<gene>
    <name evidence="11" type="ORF">BJP36_23510</name>
</gene>
<dbReference type="SUPFAM" id="SSF56112">
    <property type="entry name" value="Protein kinase-like (PK-like)"/>
    <property type="match status" value="1"/>
</dbReference>
<evidence type="ECO:0000313" key="11">
    <source>
        <dbReference type="EMBL" id="AOY82434.1"/>
    </source>
</evidence>
<dbReference type="Pfam" id="PF00069">
    <property type="entry name" value="Pkinase"/>
    <property type="match status" value="1"/>
</dbReference>
<evidence type="ECO:0000256" key="7">
    <source>
        <dbReference type="ARBA" id="ARBA00047899"/>
    </source>
</evidence>
<evidence type="ECO:0000256" key="6">
    <source>
        <dbReference type="ARBA" id="ARBA00022840"/>
    </source>
</evidence>
<dbReference type="AlphaFoldDB" id="A0A1D9G4I1"/>
<proteinExistence type="predicted"/>
<dbReference type="PROSITE" id="PS00108">
    <property type="entry name" value="PROTEIN_KINASE_ST"/>
    <property type="match status" value="1"/>
</dbReference>
<keyword evidence="9" id="KW-0472">Membrane</keyword>
<keyword evidence="4" id="KW-0547">Nucleotide-binding</keyword>
<evidence type="ECO:0000256" key="3">
    <source>
        <dbReference type="ARBA" id="ARBA00022679"/>
    </source>
</evidence>
<dbReference type="InterPro" id="IPR000719">
    <property type="entry name" value="Prot_kinase_dom"/>
</dbReference>
<dbReference type="InterPro" id="IPR008271">
    <property type="entry name" value="Ser/Thr_kinase_AS"/>
</dbReference>
<feature type="transmembrane region" description="Helical" evidence="9">
    <location>
        <begin position="343"/>
        <end position="372"/>
    </location>
</feature>
<organism evidence="11 12">
    <name type="scientific">Moorena producens (strain JHB)</name>
    <dbReference type="NCBI Taxonomy" id="1454205"/>
    <lineage>
        <taxon>Bacteria</taxon>
        <taxon>Bacillati</taxon>
        <taxon>Cyanobacteriota</taxon>
        <taxon>Cyanophyceae</taxon>
        <taxon>Coleofasciculales</taxon>
        <taxon>Coleofasciculaceae</taxon>
        <taxon>Moorena</taxon>
    </lineage>
</organism>
<reference evidence="12" key="1">
    <citation type="submission" date="2016-10" db="EMBL/GenBank/DDBJ databases">
        <title>Comparative genomics uncovers the prolific and rare metabolic potential of the cyanobacterial genus Moorea.</title>
        <authorList>
            <person name="Leao T."/>
            <person name="Castelao G."/>
            <person name="Korobeynikov A."/>
            <person name="Monroe E.A."/>
            <person name="Podell S."/>
            <person name="Glukhov E."/>
            <person name="Allen E."/>
            <person name="Gerwick W.H."/>
            <person name="Gerwick L."/>
        </authorList>
    </citation>
    <scope>NUCLEOTIDE SEQUENCE [LARGE SCALE GENOMIC DNA]</scope>
    <source>
        <strain evidence="12">JHB</strain>
    </source>
</reference>
<dbReference type="GO" id="GO:0004674">
    <property type="term" value="F:protein serine/threonine kinase activity"/>
    <property type="evidence" value="ECO:0007669"/>
    <property type="project" value="UniProtKB-KW"/>
</dbReference>
<evidence type="ECO:0000256" key="1">
    <source>
        <dbReference type="ARBA" id="ARBA00012513"/>
    </source>
</evidence>
<evidence type="ECO:0000259" key="10">
    <source>
        <dbReference type="PROSITE" id="PS50011"/>
    </source>
</evidence>
<evidence type="ECO:0000256" key="4">
    <source>
        <dbReference type="ARBA" id="ARBA00022741"/>
    </source>
</evidence>
<dbReference type="Proteomes" id="UP000176944">
    <property type="component" value="Chromosome"/>
</dbReference>
<protein>
    <recommendedName>
        <fullName evidence="1">non-specific serine/threonine protein kinase</fullName>
        <ecNumber evidence="1">2.7.11.1</ecNumber>
    </recommendedName>
</protein>
<accession>A0A1D9G4I1</accession>
<feature type="transmembrane region" description="Helical" evidence="9">
    <location>
        <begin position="317"/>
        <end position="337"/>
    </location>
</feature>
<comment type="catalytic activity">
    <reaction evidence="7">
        <text>L-threonyl-[protein] + ATP = O-phospho-L-threonyl-[protein] + ADP + H(+)</text>
        <dbReference type="Rhea" id="RHEA:46608"/>
        <dbReference type="Rhea" id="RHEA-COMP:11060"/>
        <dbReference type="Rhea" id="RHEA-COMP:11605"/>
        <dbReference type="ChEBI" id="CHEBI:15378"/>
        <dbReference type="ChEBI" id="CHEBI:30013"/>
        <dbReference type="ChEBI" id="CHEBI:30616"/>
        <dbReference type="ChEBI" id="CHEBI:61977"/>
        <dbReference type="ChEBI" id="CHEBI:456216"/>
        <dbReference type="EC" id="2.7.11.1"/>
    </reaction>
</comment>
<dbReference type="EC" id="2.7.11.1" evidence="1"/>
<keyword evidence="9" id="KW-1133">Transmembrane helix</keyword>
<keyword evidence="6" id="KW-0067">ATP-binding</keyword>
<keyword evidence="5 11" id="KW-0418">Kinase</keyword>
<dbReference type="Gene3D" id="1.10.510.10">
    <property type="entry name" value="Transferase(Phosphotransferase) domain 1"/>
    <property type="match status" value="1"/>
</dbReference>
<name>A0A1D9G4I1_MOOP1</name>
<evidence type="ECO:0000256" key="2">
    <source>
        <dbReference type="ARBA" id="ARBA00022527"/>
    </source>
</evidence>
<evidence type="ECO:0000256" key="8">
    <source>
        <dbReference type="ARBA" id="ARBA00048679"/>
    </source>
</evidence>
<sequence length="384" mass="44883">MIQIGQEIHNRYQVIKKLGSGNFSQTFEVEDLLGINSSNLGKRKVLKVLNLSYYRTSKTREKVVELFQREVEVLKQLNHPGIPRVEPDSYFRFVPNKNNQEEFLHCLVMEKIDGITLEEWLLQNNQLITEAQAIDWLKQLIVILNEIHPKYLHRDIKPDNIMLRPNGQLVLIDFGAVKALTQQYIIQQQSTSQNTSIGTLGYMPPEMMNEQEAYPQSDFFSLGRTFVRLLSGKHPSDFTQELQNQKLFWRNDVKSFSKRLLDLIDFIMEPDWQNRPKNTQEILLYMFDFLMVPAANNHYKNTNAVGIRRVKHSNYNFINSGLLIFSIVLNFFLIGLLNKVDYLMPVVVLLLFVVVSILFISLVFPLVFPLFIKRVYKLLLSRKL</sequence>
<keyword evidence="9" id="KW-0812">Transmembrane</keyword>
<dbReference type="GO" id="GO:0005524">
    <property type="term" value="F:ATP binding"/>
    <property type="evidence" value="ECO:0007669"/>
    <property type="project" value="UniProtKB-KW"/>
</dbReference>
<dbReference type="EMBL" id="CP017708">
    <property type="protein sequence ID" value="AOY82434.1"/>
    <property type="molecule type" value="Genomic_DNA"/>
</dbReference>
<comment type="catalytic activity">
    <reaction evidence="8">
        <text>L-seryl-[protein] + ATP = O-phospho-L-seryl-[protein] + ADP + H(+)</text>
        <dbReference type="Rhea" id="RHEA:17989"/>
        <dbReference type="Rhea" id="RHEA-COMP:9863"/>
        <dbReference type="Rhea" id="RHEA-COMP:11604"/>
        <dbReference type="ChEBI" id="CHEBI:15378"/>
        <dbReference type="ChEBI" id="CHEBI:29999"/>
        <dbReference type="ChEBI" id="CHEBI:30616"/>
        <dbReference type="ChEBI" id="CHEBI:83421"/>
        <dbReference type="ChEBI" id="CHEBI:456216"/>
        <dbReference type="EC" id="2.7.11.1"/>
    </reaction>
</comment>
<dbReference type="PANTHER" id="PTHR24363:SF0">
    <property type="entry name" value="SERINE_THREONINE KINASE LIKE DOMAIN CONTAINING 1"/>
    <property type="match status" value="1"/>
</dbReference>
<evidence type="ECO:0000313" key="12">
    <source>
        <dbReference type="Proteomes" id="UP000176944"/>
    </source>
</evidence>
<evidence type="ECO:0000256" key="9">
    <source>
        <dbReference type="SAM" id="Phobius"/>
    </source>
</evidence>
<feature type="domain" description="Protein kinase" evidence="10">
    <location>
        <begin position="12"/>
        <end position="290"/>
    </location>
</feature>
<keyword evidence="3" id="KW-0808">Transferase</keyword>